<dbReference type="KEGG" id="jcu:105629178"/>
<dbReference type="PANTHER" id="PTHR42905">
    <property type="entry name" value="PHOSPHOENOLPYRUVATE CARBOXYLASE"/>
    <property type="match status" value="1"/>
</dbReference>
<keyword evidence="4" id="KW-1185">Reference proteome</keyword>
<dbReference type="InterPro" id="IPR015813">
    <property type="entry name" value="Pyrv/PenolPyrv_kinase-like_dom"/>
</dbReference>
<protein>
    <recommendedName>
        <fullName evidence="5">Isocitrate lyase</fullName>
    </recommendedName>
</protein>
<evidence type="ECO:0008006" key="5">
    <source>
        <dbReference type="Google" id="ProtNLM"/>
    </source>
</evidence>
<dbReference type="Gene3D" id="3.20.20.60">
    <property type="entry name" value="Phosphoenolpyruvate-binding domains"/>
    <property type="match status" value="1"/>
</dbReference>
<dbReference type="InterPro" id="IPR040442">
    <property type="entry name" value="Pyrv_kinase-like_dom_sf"/>
</dbReference>
<name>A0A067L3N3_JATCU</name>
<sequence length="368" mass="39942">MSLTLATGAATLNCQTPPSVKMSFSFKTGVPTQLNYRNPLKFRANSISKNQKIKSTYPTVKMMTRIERLIQDEGIILLPGIYDALSASILEKVGFSAGWISGFCVSASLLGKPDIGFLTPPEMAATTSRVCAAADIPFIADADTGGGNALNIQRTIKDLIRAGAAGCFLEDQAWPKKCGHFAGKQVIPAEEHAAKIASARDAIGNSDFFLVARTDARATSVEKGLSDAISRANFYLEAGADACFVEAPRDDDELREIARRTKGYRACNMLEGGKTPLHTPEELKAMGFHLILHSTTSIYAAAKSLTDVLGTLRVKGTTREDLHQMASFSEFNEVVNLDHWYQLESRFSKYTNGSIVRDLEEAGVGFKN</sequence>
<evidence type="ECO:0000256" key="2">
    <source>
        <dbReference type="ARBA" id="ARBA00061405"/>
    </source>
</evidence>
<dbReference type="Pfam" id="PF13714">
    <property type="entry name" value="PEP_mutase"/>
    <property type="match status" value="1"/>
</dbReference>
<gene>
    <name evidence="3" type="ORF">JCGZ_25262</name>
</gene>
<evidence type="ECO:0000313" key="4">
    <source>
        <dbReference type="Proteomes" id="UP000027138"/>
    </source>
</evidence>
<organism evidence="3 4">
    <name type="scientific">Jatropha curcas</name>
    <name type="common">Barbados nut</name>
    <dbReference type="NCBI Taxonomy" id="180498"/>
    <lineage>
        <taxon>Eukaryota</taxon>
        <taxon>Viridiplantae</taxon>
        <taxon>Streptophyta</taxon>
        <taxon>Embryophyta</taxon>
        <taxon>Tracheophyta</taxon>
        <taxon>Spermatophyta</taxon>
        <taxon>Magnoliopsida</taxon>
        <taxon>eudicotyledons</taxon>
        <taxon>Gunneridae</taxon>
        <taxon>Pentapetalae</taxon>
        <taxon>rosids</taxon>
        <taxon>fabids</taxon>
        <taxon>Malpighiales</taxon>
        <taxon>Euphorbiaceae</taxon>
        <taxon>Crotonoideae</taxon>
        <taxon>Jatropheae</taxon>
        <taxon>Jatropha</taxon>
    </lineage>
</organism>
<dbReference type="EMBL" id="KK914283">
    <property type="protein sequence ID" value="KDP43076.1"/>
    <property type="molecule type" value="Genomic_DNA"/>
</dbReference>
<dbReference type="Proteomes" id="UP000027138">
    <property type="component" value="Unassembled WGS sequence"/>
</dbReference>
<dbReference type="InterPro" id="IPR039556">
    <property type="entry name" value="ICL/PEPM"/>
</dbReference>
<proteinExistence type="inferred from homology"/>
<dbReference type="OrthoDB" id="429143at2759"/>
<dbReference type="PANTHER" id="PTHR42905:SF5">
    <property type="entry name" value="CARBOXYVINYL-CARBOXYPHOSPHONATE PHOSPHORYLMUTASE, CHLOROPLASTIC"/>
    <property type="match status" value="1"/>
</dbReference>
<comment type="catalytic activity">
    <reaction evidence="1">
        <text>D-threo-isocitrate = glyoxylate + succinate</text>
        <dbReference type="Rhea" id="RHEA:13245"/>
        <dbReference type="ChEBI" id="CHEBI:15562"/>
        <dbReference type="ChEBI" id="CHEBI:30031"/>
        <dbReference type="ChEBI" id="CHEBI:36655"/>
        <dbReference type="EC" id="4.1.3.1"/>
    </reaction>
</comment>
<accession>A0A067L3N3</accession>
<dbReference type="CDD" id="cd00377">
    <property type="entry name" value="ICL_PEPM"/>
    <property type="match status" value="1"/>
</dbReference>
<dbReference type="AlphaFoldDB" id="A0A067L3N3"/>
<reference evidence="3 4" key="1">
    <citation type="journal article" date="2014" name="PLoS ONE">
        <title>Global Analysis of Gene Expression Profiles in Physic Nut (Jatropha curcas L.) Seedlings Exposed to Salt Stress.</title>
        <authorList>
            <person name="Zhang L."/>
            <person name="Zhang C."/>
            <person name="Wu P."/>
            <person name="Chen Y."/>
            <person name="Li M."/>
            <person name="Jiang H."/>
            <person name="Wu G."/>
        </authorList>
    </citation>
    <scope>NUCLEOTIDE SEQUENCE [LARGE SCALE GENOMIC DNA]</scope>
    <source>
        <strain evidence="4">cv. GZQX0401</strain>
        <tissue evidence="3">Young leaves</tissue>
    </source>
</reference>
<dbReference type="GO" id="GO:0004451">
    <property type="term" value="F:isocitrate lyase activity"/>
    <property type="evidence" value="ECO:0007669"/>
    <property type="project" value="UniProtKB-EC"/>
</dbReference>
<evidence type="ECO:0000313" key="3">
    <source>
        <dbReference type="EMBL" id="KDP43076.1"/>
    </source>
</evidence>
<comment type="similarity">
    <text evidence="2">Belongs to the isocitrate lyase/PEP mutase superfamily.</text>
</comment>
<evidence type="ECO:0000256" key="1">
    <source>
        <dbReference type="ARBA" id="ARBA00023531"/>
    </source>
</evidence>
<dbReference type="SUPFAM" id="SSF51621">
    <property type="entry name" value="Phosphoenolpyruvate/pyruvate domain"/>
    <property type="match status" value="1"/>
</dbReference>
<dbReference type="FunFam" id="3.20.20.60:FF:000009">
    <property type="entry name" value="2-methylisocitrate lyase"/>
    <property type="match status" value="1"/>
</dbReference>
<dbReference type="STRING" id="180498.A0A067L3N3"/>